<dbReference type="InterPro" id="IPR011114">
    <property type="entry name" value="RuvA_C"/>
</dbReference>
<dbReference type="GO" id="GO:0006281">
    <property type="term" value="P:DNA repair"/>
    <property type="evidence" value="ECO:0007669"/>
    <property type="project" value="UniProtKB-UniRule"/>
</dbReference>
<dbReference type="InterPro" id="IPR000085">
    <property type="entry name" value="RuvA"/>
</dbReference>
<reference evidence="8" key="1">
    <citation type="journal article" date="2021" name="PeerJ">
        <title>Extensive microbial diversity within the chicken gut microbiome revealed by metagenomics and culture.</title>
        <authorList>
            <person name="Gilroy R."/>
            <person name="Ravi A."/>
            <person name="Getino M."/>
            <person name="Pursley I."/>
            <person name="Horton D.L."/>
            <person name="Alikhan N.F."/>
            <person name="Baker D."/>
            <person name="Gharbi K."/>
            <person name="Hall N."/>
            <person name="Watson M."/>
            <person name="Adriaenssens E.M."/>
            <person name="Foster-Nyarko E."/>
            <person name="Jarju S."/>
            <person name="Secka A."/>
            <person name="Antonio M."/>
            <person name="Oren A."/>
            <person name="Chaudhuri R.R."/>
            <person name="La Ragione R."/>
            <person name="Hildebrand F."/>
            <person name="Pallen M.J."/>
        </authorList>
    </citation>
    <scope>NUCLEOTIDE SEQUENCE</scope>
    <source>
        <strain evidence="8">ChiHjej13B12-24818</strain>
    </source>
</reference>
<comment type="caution">
    <text evidence="8">The sequence shown here is derived from an EMBL/GenBank/DDBJ whole genome shotgun (WGS) entry which is preliminary data.</text>
</comment>
<evidence type="ECO:0000256" key="3">
    <source>
        <dbReference type="ARBA" id="ARBA00023125"/>
    </source>
</evidence>
<dbReference type="Proteomes" id="UP000823823">
    <property type="component" value="Unassembled WGS sequence"/>
</dbReference>
<dbReference type="InterPro" id="IPR003583">
    <property type="entry name" value="Hlx-hairpin-Hlx_DNA-bd_motif"/>
</dbReference>
<dbReference type="SMART" id="SM00278">
    <property type="entry name" value="HhH1"/>
    <property type="match status" value="2"/>
</dbReference>
<evidence type="ECO:0000256" key="5">
    <source>
        <dbReference type="ARBA" id="ARBA00023204"/>
    </source>
</evidence>
<feature type="domain" description="Helix-hairpin-helix DNA-binding motif class 1" evidence="7">
    <location>
        <begin position="72"/>
        <end position="91"/>
    </location>
</feature>
<dbReference type="HAMAP" id="MF_00031">
    <property type="entry name" value="DNA_HJ_migration_RuvA"/>
    <property type="match status" value="1"/>
</dbReference>
<dbReference type="NCBIfam" id="TIGR00084">
    <property type="entry name" value="ruvA"/>
    <property type="match status" value="1"/>
</dbReference>
<dbReference type="InterPro" id="IPR010994">
    <property type="entry name" value="RuvA_2-like"/>
</dbReference>
<dbReference type="EMBL" id="DWZH01000107">
    <property type="protein sequence ID" value="HJB11598.1"/>
    <property type="molecule type" value="Genomic_DNA"/>
</dbReference>
<dbReference type="GO" id="GO:0009379">
    <property type="term" value="C:Holliday junction helicase complex"/>
    <property type="evidence" value="ECO:0007669"/>
    <property type="project" value="InterPro"/>
</dbReference>
<dbReference type="CDD" id="cd14332">
    <property type="entry name" value="UBA_RuvA_C"/>
    <property type="match status" value="1"/>
</dbReference>
<dbReference type="Pfam" id="PF07499">
    <property type="entry name" value="RuvA_C"/>
    <property type="match status" value="1"/>
</dbReference>
<evidence type="ECO:0000256" key="2">
    <source>
        <dbReference type="ARBA" id="ARBA00022763"/>
    </source>
</evidence>
<proteinExistence type="inferred from homology"/>
<reference evidence="8" key="2">
    <citation type="submission" date="2021-04" db="EMBL/GenBank/DDBJ databases">
        <authorList>
            <person name="Gilroy R."/>
        </authorList>
    </citation>
    <scope>NUCLEOTIDE SEQUENCE</scope>
    <source>
        <strain evidence="8">ChiHjej13B12-24818</strain>
    </source>
</reference>
<dbReference type="GO" id="GO:0005524">
    <property type="term" value="F:ATP binding"/>
    <property type="evidence" value="ECO:0007669"/>
    <property type="project" value="InterPro"/>
</dbReference>
<dbReference type="InterPro" id="IPR036267">
    <property type="entry name" value="RuvA_C_sf"/>
</dbReference>
<dbReference type="SUPFAM" id="SSF47781">
    <property type="entry name" value="RuvA domain 2-like"/>
    <property type="match status" value="1"/>
</dbReference>
<dbReference type="GO" id="GO:0006310">
    <property type="term" value="P:DNA recombination"/>
    <property type="evidence" value="ECO:0007669"/>
    <property type="project" value="UniProtKB-UniRule"/>
</dbReference>
<dbReference type="GO" id="GO:0005737">
    <property type="term" value="C:cytoplasm"/>
    <property type="evidence" value="ECO:0007669"/>
    <property type="project" value="UniProtKB-SubCell"/>
</dbReference>
<comment type="function">
    <text evidence="6">The RuvA-RuvB-RuvC complex processes Holliday junction (HJ) DNA during genetic recombination and DNA repair, while the RuvA-RuvB complex plays an important role in the rescue of blocked DNA replication forks via replication fork reversal (RFR). RuvA specifically binds to HJ cruciform DNA, conferring on it an open structure. The RuvB hexamer acts as an ATP-dependent pump, pulling dsDNA into and through the RuvAB complex. HJ branch migration allows RuvC to scan DNA until it finds its consensus sequence, where it cleaves and resolves the cruciform DNA.</text>
</comment>
<evidence type="ECO:0000313" key="8">
    <source>
        <dbReference type="EMBL" id="HJB11598.1"/>
    </source>
</evidence>
<gene>
    <name evidence="6 8" type="primary">ruvA</name>
    <name evidence="8" type="ORF">H9786_13960</name>
</gene>
<keyword evidence="4 6" id="KW-0233">DNA recombination</keyword>
<evidence type="ECO:0000256" key="1">
    <source>
        <dbReference type="ARBA" id="ARBA00022490"/>
    </source>
</evidence>
<dbReference type="Pfam" id="PF14520">
    <property type="entry name" value="HHH_5"/>
    <property type="match status" value="1"/>
</dbReference>
<organism evidence="8 9">
    <name type="scientific">Candidatus Brachybacterium merdavium</name>
    <dbReference type="NCBI Taxonomy" id="2838513"/>
    <lineage>
        <taxon>Bacteria</taxon>
        <taxon>Bacillati</taxon>
        <taxon>Actinomycetota</taxon>
        <taxon>Actinomycetes</taxon>
        <taxon>Micrococcales</taxon>
        <taxon>Dermabacteraceae</taxon>
        <taxon>Brachybacterium</taxon>
    </lineage>
</organism>
<keyword evidence="1 6" id="KW-0963">Cytoplasm</keyword>
<accession>A0A9D2LFL9</accession>
<feature type="domain" description="Helix-hairpin-helix DNA-binding motif class 1" evidence="7">
    <location>
        <begin position="107"/>
        <end position="126"/>
    </location>
</feature>
<dbReference type="Gene3D" id="1.10.8.10">
    <property type="entry name" value="DNA helicase RuvA subunit, C-terminal domain"/>
    <property type="match status" value="1"/>
</dbReference>
<keyword evidence="2 6" id="KW-0227">DNA damage</keyword>
<comment type="similarity">
    <text evidence="6">Belongs to the RuvA family.</text>
</comment>
<dbReference type="GO" id="GO:0000400">
    <property type="term" value="F:four-way junction DNA binding"/>
    <property type="evidence" value="ECO:0007669"/>
    <property type="project" value="UniProtKB-UniRule"/>
</dbReference>
<comment type="domain">
    <text evidence="6">Has three domains with a flexible linker between the domains II and III and assumes an 'L' shape. Domain III is highly mobile and contacts RuvB.</text>
</comment>
<comment type="caution">
    <text evidence="6">Lacks conserved residue(s) required for the propagation of feature annotation.</text>
</comment>
<keyword evidence="5 6" id="KW-0234">DNA repair</keyword>
<dbReference type="SUPFAM" id="SSF50249">
    <property type="entry name" value="Nucleic acid-binding proteins"/>
    <property type="match status" value="1"/>
</dbReference>
<dbReference type="Pfam" id="PF01330">
    <property type="entry name" value="RuvA_N"/>
    <property type="match status" value="1"/>
</dbReference>
<dbReference type="GO" id="GO:0009378">
    <property type="term" value="F:four-way junction helicase activity"/>
    <property type="evidence" value="ECO:0007669"/>
    <property type="project" value="InterPro"/>
</dbReference>
<comment type="subcellular location">
    <subcellularLocation>
        <location evidence="6">Cytoplasm</location>
    </subcellularLocation>
</comment>
<evidence type="ECO:0000256" key="6">
    <source>
        <dbReference type="HAMAP-Rule" id="MF_00031"/>
    </source>
</evidence>
<sequence length="210" mass="21940">MIASLTGRVARIDLDALVLEVGGVGYLVRTTPQALSATRHGAELMLHTELVVREDSMTLYGFPRADEAETFRIVQSVSGIGPRTALAVLAVLDPEELRRAVAEQDAKTITRTPGIGPKVASRMLLELGGKLPAPSGSLPVSGTEAAAPAAPAAPGVDTDVVAALVGLGWAEKASLAAVEKVRADREAEDAEELDAAQLLRHALRRLGGNR</sequence>
<dbReference type="Gene3D" id="1.10.150.20">
    <property type="entry name" value="5' to 3' exonuclease, C-terminal subdomain"/>
    <property type="match status" value="1"/>
</dbReference>
<evidence type="ECO:0000256" key="4">
    <source>
        <dbReference type="ARBA" id="ARBA00023172"/>
    </source>
</evidence>
<comment type="subunit">
    <text evidence="6">Homotetramer. Forms an RuvA(8)-RuvB(12)-Holliday junction (HJ) complex. HJ DNA is sandwiched between 2 RuvA tetramers; dsDNA enters through RuvA and exits via RuvB. An RuvB hexamer assembles on each DNA strand where it exits the tetramer. Each RuvB hexamer is contacted by two RuvA subunits (via domain III) on 2 adjacent RuvB subunits; this complex drives branch migration. In the full resolvosome a probable DNA-RuvA(4)-RuvB(12)-RuvC(2) complex forms which resolves the HJ.</text>
</comment>
<evidence type="ECO:0000313" key="9">
    <source>
        <dbReference type="Proteomes" id="UP000823823"/>
    </source>
</evidence>
<protein>
    <recommendedName>
        <fullName evidence="6">Holliday junction branch migration complex subunit RuvA</fullName>
    </recommendedName>
</protein>
<keyword evidence="3 6" id="KW-0238">DNA-binding</keyword>
<dbReference type="InterPro" id="IPR013849">
    <property type="entry name" value="DNA_helicase_Holl-junc_RuvA_I"/>
</dbReference>
<dbReference type="SUPFAM" id="SSF46929">
    <property type="entry name" value="DNA helicase RuvA subunit, C-terminal domain"/>
    <property type="match status" value="1"/>
</dbReference>
<dbReference type="InterPro" id="IPR012340">
    <property type="entry name" value="NA-bd_OB-fold"/>
</dbReference>
<name>A0A9D2LFL9_9MICO</name>
<dbReference type="AlphaFoldDB" id="A0A9D2LFL9"/>
<dbReference type="Gene3D" id="2.40.50.140">
    <property type="entry name" value="Nucleic acid-binding proteins"/>
    <property type="match status" value="1"/>
</dbReference>
<evidence type="ECO:0000259" key="7">
    <source>
        <dbReference type="SMART" id="SM00278"/>
    </source>
</evidence>
<feature type="region of interest" description="Domain III" evidence="6">
    <location>
        <begin position="151"/>
        <end position="210"/>
    </location>
</feature>
<dbReference type="GO" id="GO:0048476">
    <property type="term" value="C:Holliday junction resolvase complex"/>
    <property type="evidence" value="ECO:0007669"/>
    <property type="project" value="UniProtKB-UniRule"/>
</dbReference>